<dbReference type="InterPro" id="IPR036849">
    <property type="entry name" value="Enolase-like_C_sf"/>
</dbReference>
<dbReference type="KEGG" id="zmm:Zmob_0078"/>
<gene>
    <name evidence="3" type="ordered locus">Zmob_0078</name>
</gene>
<evidence type="ECO:0000313" key="4">
    <source>
        <dbReference type="Proteomes" id="UP000001494"/>
    </source>
</evidence>
<reference evidence="3 4" key="1">
    <citation type="journal article" date="2011" name="J. Bacteriol.">
        <title>Genome sequence of the ethanol-producing Zymomonas mobilis subsp. mobilis lectotype strain ATCC 10988.</title>
        <authorList>
            <person name="Pappas K.M."/>
            <person name="Kouvelis V.N."/>
            <person name="Saunders E."/>
            <person name="Brettin T.S."/>
            <person name="Bruce D."/>
            <person name="Detter C."/>
            <person name="Balakireva M."/>
            <person name="Han C.S."/>
            <person name="Savvakis G."/>
            <person name="Kyrpides N.C."/>
            <person name="Typas M.A."/>
        </authorList>
    </citation>
    <scope>NUCLEOTIDE SEQUENCE [LARGE SCALE GENOMIC DNA]</scope>
    <source>
        <strain evidence="4">ATCC 10988 / DSM 424 / CCUG 17860 / LMG 404 / NCIMB 8938 / NRRL B-806 / ZM1</strain>
    </source>
</reference>
<dbReference type="Proteomes" id="UP000001494">
    <property type="component" value="Chromosome"/>
</dbReference>
<name>A0A0H3FVV3_ZYMMA</name>
<dbReference type="GO" id="GO:0016829">
    <property type="term" value="F:lyase activity"/>
    <property type="evidence" value="ECO:0007669"/>
    <property type="project" value="UniProtKB-KW"/>
</dbReference>
<dbReference type="InterPro" id="IPR034593">
    <property type="entry name" value="DgoD-like"/>
</dbReference>
<dbReference type="Pfam" id="PF13378">
    <property type="entry name" value="MR_MLE_C"/>
    <property type="match status" value="1"/>
</dbReference>
<dbReference type="Pfam" id="PF02746">
    <property type="entry name" value="MR_MLE_N"/>
    <property type="match status" value="1"/>
</dbReference>
<dbReference type="HOGENOM" id="CLU_030273_3_2_5"/>
<dbReference type="SUPFAM" id="SSF54826">
    <property type="entry name" value="Enolase N-terminal domain-like"/>
    <property type="match status" value="1"/>
</dbReference>
<dbReference type="EMBL" id="CP002850">
    <property type="protein sequence ID" value="AEH61933.1"/>
    <property type="molecule type" value="Genomic_DNA"/>
</dbReference>
<dbReference type="SFLD" id="SFLDS00001">
    <property type="entry name" value="Enolase"/>
    <property type="match status" value="1"/>
</dbReference>
<dbReference type="eggNOG" id="COG4948">
    <property type="taxonomic scope" value="Bacteria"/>
</dbReference>
<dbReference type="InterPro" id="IPR029065">
    <property type="entry name" value="Enolase_C-like"/>
</dbReference>
<dbReference type="InterPro" id="IPR013341">
    <property type="entry name" value="Mandelate_racemase_N_dom"/>
</dbReference>
<dbReference type="InterPro" id="IPR029017">
    <property type="entry name" value="Enolase-like_N"/>
</dbReference>
<dbReference type="SUPFAM" id="SSF51604">
    <property type="entry name" value="Enolase C-terminal domain-like"/>
    <property type="match status" value="1"/>
</dbReference>
<protein>
    <submittedName>
        <fullName evidence="3">Mandelate racemase/muconate lactonizing protein</fullName>
    </submittedName>
</protein>
<evidence type="ECO:0000259" key="2">
    <source>
        <dbReference type="SMART" id="SM00922"/>
    </source>
</evidence>
<organism evidence="3 4">
    <name type="scientific">Zymomonas mobilis subsp. mobilis (strain ATCC 10988 / DSM 424 / LMG 404 / NCIMB 8938 / NRRL B-806 / ZM1)</name>
    <dbReference type="NCBI Taxonomy" id="555217"/>
    <lineage>
        <taxon>Bacteria</taxon>
        <taxon>Pseudomonadati</taxon>
        <taxon>Pseudomonadota</taxon>
        <taxon>Alphaproteobacteria</taxon>
        <taxon>Sphingomonadales</taxon>
        <taxon>Zymomonadaceae</taxon>
        <taxon>Zymomonas</taxon>
    </lineage>
</organism>
<proteinExistence type="predicted"/>
<dbReference type="SFLD" id="SFLDG00179">
    <property type="entry name" value="mandelate_racemase"/>
    <property type="match status" value="1"/>
</dbReference>
<dbReference type="PANTHER" id="PTHR48080">
    <property type="entry name" value="D-GALACTONATE DEHYDRATASE-RELATED"/>
    <property type="match status" value="1"/>
</dbReference>
<evidence type="ECO:0000256" key="1">
    <source>
        <dbReference type="ARBA" id="ARBA00023239"/>
    </source>
</evidence>
<keyword evidence="1" id="KW-0456">Lyase</keyword>
<dbReference type="Gene3D" id="3.30.390.10">
    <property type="entry name" value="Enolase-like, N-terminal domain"/>
    <property type="match status" value="1"/>
</dbReference>
<dbReference type="PANTHER" id="PTHR48080:SF2">
    <property type="entry name" value="D-GALACTONATE DEHYDRATASE"/>
    <property type="match status" value="1"/>
</dbReference>
<dbReference type="OrthoDB" id="9775913at2"/>
<dbReference type="Gene3D" id="3.20.20.120">
    <property type="entry name" value="Enolase-like C-terminal domain"/>
    <property type="match status" value="1"/>
</dbReference>
<accession>A0A0H3FVV3</accession>
<dbReference type="SMART" id="SM00922">
    <property type="entry name" value="MR_MLE"/>
    <property type="match status" value="1"/>
</dbReference>
<feature type="domain" description="Mandelate racemase/muconate lactonizing enzyme C-terminal" evidence="2">
    <location>
        <begin position="145"/>
        <end position="260"/>
    </location>
</feature>
<dbReference type="RefSeq" id="WP_014500319.1">
    <property type="nucleotide sequence ID" value="NC_017262.1"/>
</dbReference>
<dbReference type="AlphaFoldDB" id="A0A0H3FVV3"/>
<dbReference type="CDD" id="cd03316">
    <property type="entry name" value="MR_like"/>
    <property type="match status" value="1"/>
</dbReference>
<sequence length="393" mass="43541">MKITKIEIFHVHTRPQSGQRPILVKVSTDEGIYGLGEAGIAYGVGGSAAAGILKDYAALLIGEDPFNTEAIWEKLFKKTFWGQGGGTVIFSGISAFDIAFWDIKGKALNLPVYKLLGGKNREDLRVYASQLQFGWGKERKSKGRKEEYAEEALKAVAEGYDAVKVDVLAHDRNGSREGVFLEGPLPSETIKIGVERVEAIRNAVGPDVDIIVENHGHTDLVSAIQFAKAIEEFNIFFYEEINTPLNPRLLKEAKRKIDIPLASGERIYSRWGFLPFLEDRSIDVIQPDLGTCGGFTEFKKIADMAHIFEVTVQAHVAGTGVAEAASLHAEIAIPNFCIHEHHQKTLLPEYEELCVHNYQPVKGRYKVPELPGIGQDITEKLYQISDYVSIEAS</sequence>
<evidence type="ECO:0000313" key="3">
    <source>
        <dbReference type="EMBL" id="AEH61933.1"/>
    </source>
</evidence>
<dbReference type="InterPro" id="IPR013342">
    <property type="entry name" value="Mandelate_racemase_C"/>
</dbReference>